<accession>A0A654ZZY6</accession>
<dbReference type="Proteomes" id="UP000050164">
    <property type="component" value="Unassembled WGS sequence"/>
</dbReference>
<gene>
    <name evidence="2" type="ORF">ERS027659_01792</name>
</gene>
<name>A0A654ZZY6_MYCTX</name>
<evidence type="ECO:0000313" key="3">
    <source>
        <dbReference type="Proteomes" id="UP000050164"/>
    </source>
</evidence>
<reference evidence="2 3" key="1">
    <citation type="submission" date="2015-03" db="EMBL/GenBank/DDBJ databases">
        <authorList>
            <consortium name="Pathogen Informatics"/>
        </authorList>
    </citation>
    <scope>NUCLEOTIDE SEQUENCE [LARGE SCALE GENOMIC DNA]</scope>
    <source>
        <strain evidence="2 3">Bir 185</strain>
    </source>
</reference>
<dbReference type="AlphaFoldDB" id="A0A654ZZY6"/>
<proteinExistence type="predicted"/>
<protein>
    <submittedName>
        <fullName evidence="2">Uncharacterized protein</fullName>
    </submittedName>
</protein>
<dbReference type="EMBL" id="CNFT01000361">
    <property type="protein sequence ID" value="CKR58955.1"/>
    <property type="molecule type" value="Genomic_DNA"/>
</dbReference>
<feature type="region of interest" description="Disordered" evidence="1">
    <location>
        <begin position="1"/>
        <end position="24"/>
    </location>
</feature>
<evidence type="ECO:0000313" key="2">
    <source>
        <dbReference type="EMBL" id="CKR58955.1"/>
    </source>
</evidence>
<evidence type="ECO:0000256" key="1">
    <source>
        <dbReference type="SAM" id="MobiDB-lite"/>
    </source>
</evidence>
<organism evidence="2 3">
    <name type="scientific">Mycobacterium tuberculosis</name>
    <dbReference type="NCBI Taxonomy" id="1773"/>
    <lineage>
        <taxon>Bacteria</taxon>
        <taxon>Bacillati</taxon>
        <taxon>Actinomycetota</taxon>
        <taxon>Actinomycetes</taxon>
        <taxon>Mycobacteriales</taxon>
        <taxon>Mycobacteriaceae</taxon>
        <taxon>Mycobacterium</taxon>
        <taxon>Mycobacterium tuberculosis complex</taxon>
    </lineage>
</organism>
<sequence>MMGQLDADPAGGEPVHQIGQRPLRRGRATLGKRLAHMAFAAASQDVPVPAGGLG</sequence>